<dbReference type="Proteomes" id="UP000830671">
    <property type="component" value="Chromosome 6"/>
</dbReference>
<dbReference type="GeneID" id="73345446"/>
<dbReference type="EMBL" id="CP019478">
    <property type="protein sequence ID" value="UQC85969.1"/>
    <property type="molecule type" value="Genomic_DNA"/>
</dbReference>
<evidence type="ECO:0008006" key="4">
    <source>
        <dbReference type="Google" id="ProtNLM"/>
    </source>
</evidence>
<feature type="compositionally biased region" description="Basic and acidic residues" evidence="1">
    <location>
        <begin position="83"/>
        <end position="96"/>
    </location>
</feature>
<evidence type="ECO:0000313" key="3">
    <source>
        <dbReference type="Proteomes" id="UP000830671"/>
    </source>
</evidence>
<dbReference type="AlphaFoldDB" id="A0A9Q8SYN6"/>
<feature type="region of interest" description="Disordered" evidence="1">
    <location>
        <begin position="77"/>
        <end position="146"/>
    </location>
</feature>
<dbReference type="PANTHER" id="PTHR38791">
    <property type="entry name" value="ZN(II)2CYS6 TRANSCRIPTION FACTOR (EUROFUNG)-RELATED-RELATED"/>
    <property type="match status" value="1"/>
</dbReference>
<dbReference type="InterPro" id="IPR053175">
    <property type="entry name" value="DHMBA_Reg_Transcription_Factor"/>
</dbReference>
<sequence>MGYAATTTSDLNRDQPDQTFSKFPHLSWGASPTLPLRFDLFTSLQCPQFPFKRVSFGPVEVLLMKESLEFAMASLAKSQQGHSRVEEKRMTRDGPQPRRAFISASQQRRSSGYPASWTSRWKHRQQPPSIRYQTEPQDSSPGPPVLIRRESSQTLLDSDEEPELVLPKSIQVGPEVLSVNRFYTNYAAQASIMIFSRLPEYYDVDLSDASHARHATHAVALASASRSLRQSGLMVEARRHYGKAISTLNQALQDPVAVRDDANLVTLFLFGMFEQVINGKRGTSTIDLQENVFPHGAGGLQLFKFRAEHGLTNEVDKACFTFFCHAALMEMFIQRDHLTPLWSMLEEVETPWGKGPVLEPLVRQVVDFKRAFDFKVQVQGNLTKLTESPPEDLLDLIRNGIDLSSDLEAAVAFLGFSGASTCSGQQQKVFNGLFSLSSESSVAIARSHYRSLRVYLLERIIELRNTIKESSGKVAISLGPMPSWSDGVSVVEDVLEDIRTVFGLEGKKEAPTEGIAYRTMTMFWPMVMVRTSCFSGPHNGSCECLKALLQITEAYMENGQNGWEFHEARNRAHENACIFGHGLTSHGRNMGQKSSHSDGELTNKIPLMFQNEGKDGYALEASSCDDCIEACFWESLLAIIHRAWDENGHHALLLLSSVGLSGKQYERQVDGKLEHLRESIRQRISGGFIKVDVARRLTAAREANKPHESRERVE</sequence>
<name>A0A9Q8SYN6_9PEZI</name>
<dbReference type="RefSeq" id="XP_049147581.1">
    <property type="nucleotide sequence ID" value="XM_049290436.1"/>
</dbReference>
<organism evidence="2 3">
    <name type="scientific">Colletotrichum lupini</name>
    <dbReference type="NCBI Taxonomy" id="145971"/>
    <lineage>
        <taxon>Eukaryota</taxon>
        <taxon>Fungi</taxon>
        <taxon>Dikarya</taxon>
        <taxon>Ascomycota</taxon>
        <taxon>Pezizomycotina</taxon>
        <taxon>Sordariomycetes</taxon>
        <taxon>Hypocreomycetidae</taxon>
        <taxon>Glomerellales</taxon>
        <taxon>Glomerellaceae</taxon>
        <taxon>Colletotrichum</taxon>
        <taxon>Colletotrichum acutatum species complex</taxon>
    </lineage>
</organism>
<protein>
    <recommendedName>
        <fullName evidence="4">C6 zinc finger domain-containing protein</fullName>
    </recommendedName>
</protein>
<feature type="compositionally biased region" description="Polar residues" evidence="1">
    <location>
        <begin position="126"/>
        <end position="140"/>
    </location>
</feature>
<reference evidence="2" key="1">
    <citation type="journal article" date="2021" name="Mol. Plant Microbe Interact.">
        <title>Complete Genome Sequence of the Plant-Pathogenic Fungus Colletotrichum lupini.</title>
        <authorList>
            <person name="Baroncelli R."/>
            <person name="Pensec F."/>
            <person name="Da Lio D."/>
            <person name="Boufleur T."/>
            <person name="Vicente I."/>
            <person name="Sarrocco S."/>
            <person name="Picot A."/>
            <person name="Baraldi E."/>
            <person name="Sukno S."/>
            <person name="Thon M."/>
            <person name="Le Floch G."/>
        </authorList>
    </citation>
    <scope>NUCLEOTIDE SEQUENCE</scope>
    <source>
        <strain evidence="2">IMI 504893</strain>
    </source>
</reference>
<gene>
    <name evidence="2" type="ORF">CLUP02_11468</name>
</gene>
<proteinExistence type="predicted"/>
<accession>A0A9Q8SYN6</accession>
<keyword evidence="3" id="KW-1185">Reference proteome</keyword>
<dbReference type="KEGG" id="clup:CLUP02_11468"/>
<evidence type="ECO:0000256" key="1">
    <source>
        <dbReference type="SAM" id="MobiDB-lite"/>
    </source>
</evidence>
<evidence type="ECO:0000313" key="2">
    <source>
        <dbReference type="EMBL" id="UQC85969.1"/>
    </source>
</evidence>